<evidence type="ECO:0000313" key="2">
    <source>
        <dbReference type="Proteomes" id="UP000251960"/>
    </source>
</evidence>
<name>A0A3L6G1B4_MAIZE</name>
<gene>
    <name evidence="1" type="ORF">Zm00014a_023178</name>
</gene>
<sequence>MWYAWHSESKLWVGIDVPVMQLISNSSQKQQRLHLDLEMAPRLFFGIQHGWMASSAY</sequence>
<dbReference type="AlphaFoldDB" id="A0A3L6G1B4"/>
<proteinExistence type="predicted"/>
<evidence type="ECO:0000313" key="1">
    <source>
        <dbReference type="EMBL" id="PWZ40898.1"/>
    </source>
</evidence>
<accession>A0A3L6G1B4</accession>
<protein>
    <submittedName>
        <fullName evidence="1">Uncharacterized protein</fullName>
    </submittedName>
</protein>
<comment type="caution">
    <text evidence="1">The sequence shown here is derived from an EMBL/GenBank/DDBJ whole genome shotgun (WGS) entry which is preliminary data.</text>
</comment>
<dbReference type="Proteomes" id="UP000251960">
    <property type="component" value="Chromosome 2"/>
</dbReference>
<organism evidence="1 2">
    <name type="scientific">Zea mays</name>
    <name type="common">Maize</name>
    <dbReference type="NCBI Taxonomy" id="4577"/>
    <lineage>
        <taxon>Eukaryota</taxon>
        <taxon>Viridiplantae</taxon>
        <taxon>Streptophyta</taxon>
        <taxon>Embryophyta</taxon>
        <taxon>Tracheophyta</taxon>
        <taxon>Spermatophyta</taxon>
        <taxon>Magnoliopsida</taxon>
        <taxon>Liliopsida</taxon>
        <taxon>Poales</taxon>
        <taxon>Poaceae</taxon>
        <taxon>PACMAD clade</taxon>
        <taxon>Panicoideae</taxon>
        <taxon>Andropogonodae</taxon>
        <taxon>Andropogoneae</taxon>
        <taxon>Tripsacinae</taxon>
        <taxon>Zea</taxon>
    </lineage>
</organism>
<reference evidence="1 2" key="1">
    <citation type="journal article" date="2018" name="Nat. Genet.">
        <title>Extensive intraspecific gene order and gene structural variations between Mo17 and other maize genomes.</title>
        <authorList>
            <person name="Sun S."/>
            <person name="Zhou Y."/>
            <person name="Chen J."/>
            <person name="Shi J."/>
            <person name="Zhao H."/>
            <person name="Zhao H."/>
            <person name="Song W."/>
            <person name="Zhang M."/>
            <person name="Cui Y."/>
            <person name="Dong X."/>
            <person name="Liu H."/>
            <person name="Ma X."/>
            <person name="Jiao Y."/>
            <person name="Wang B."/>
            <person name="Wei X."/>
            <person name="Stein J.C."/>
            <person name="Glaubitz J.C."/>
            <person name="Lu F."/>
            <person name="Yu G."/>
            <person name="Liang C."/>
            <person name="Fengler K."/>
            <person name="Li B."/>
            <person name="Rafalski A."/>
            <person name="Schnable P.S."/>
            <person name="Ware D.H."/>
            <person name="Buckler E.S."/>
            <person name="Lai J."/>
        </authorList>
    </citation>
    <scope>NUCLEOTIDE SEQUENCE [LARGE SCALE GENOMIC DNA]</scope>
    <source>
        <strain evidence="2">cv. Missouri 17</strain>
        <tissue evidence="1">Seedling</tissue>
    </source>
</reference>
<dbReference type="EMBL" id="NCVQ01000003">
    <property type="protein sequence ID" value="PWZ40898.1"/>
    <property type="molecule type" value="Genomic_DNA"/>
</dbReference>